<proteinExistence type="inferred from homology"/>
<dbReference type="PANTHER" id="PTHR48049:SF132">
    <property type="entry name" value="GLYCOSYLTRANSFERASE"/>
    <property type="match status" value="1"/>
</dbReference>
<dbReference type="Gene3D" id="3.40.50.2000">
    <property type="entry name" value="Glycogen Phosphorylase B"/>
    <property type="match status" value="2"/>
</dbReference>
<dbReference type="PANTHER" id="PTHR48049">
    <property type="entry name" value="GLYCOSYLTRANSFERASE"/>
    <property type="match status" value="1"/>
</dbReference>
<dbReference type="SUPFAM" id="SSF53756">
    <property type="entry name" value="UDP-Glycosyltransferase/glycogen phosphorylase"/>
    <property type="match status" value="1"/>
</dbReference>
<dbReference type="EMBL" id="BAAAMQ010000014">
    <property type="protein sequence ID" value="GAA2111318.1"/>
    <property type="molecule type" value="Genomic_DNA"/>
</dbReference>
<protein>
    <submittedName>
        <fullName evidence="4">Glycosyltransferase</fullName>
    </submittedName>
</protein>
<gene>
    <name evidence="4" type="ORF">GCM10009726_27320</name>
</gene>
<dbReference type="NCBIfam" id="TIGR01426">
    <property type="entry name" value="MGT"/>
    <property type="match status" value="1"/>
</dbReference>
<dbReference type="RefSeq" id="WP_231252634.1">
    <property type="nucleotide sequence ID" value="NZ_BAAAMQ010000014.1"/>
</dbReference>
<evidence type="ECO:0000256" key="2">
    <source>
        <dbReference type="ARBA" id="ARBA00022679"/>
    </source>
</evidence>
<dbReference type="CDD" id="cd03784">
    <property type="entry name" value="GT1_Gtf-like"/>
    <property type="match status" value="1"/>
</dbReference>
<feature type="compositionally biased region" description="Low complexity" evidence="3">
    <location>
        <begin position="325"/>
        <end position="350"/>
    </location>
</feature>
<organism evidence="4 5">
    <name type="scientific">Nocardioides furvisabuli</name>
    <dbReference type="NCBI Taxonomy" id="375542"/>
    <lineage>
        <taxon>Bacteria</taxon>
        <taxon>Bacillati</taxon>
        <taxon>Actinomycetota</taxon>
        <taxon>Actinomycetes</taxon>
        <taxon>Propionibacteriales</taxon>
        <taxon>Nocardioidaceae</taxon>
        <taxon>Nocardioides</taxon>
    </lineage>
</organism>
<evidence type="ECO:0000256" key="1">
    <source>
        <dbReference type="ARBA" id="ARBA00009995"/>
    </source>
</evidence>
<dbReference type="Proteomes" id="UP001501161">
    <property type="component" value="Unassembled WGS sequence"/>
</dbReference>
<accession>A0ABN2XFC8</accession>
<keyword evidence="5" id="KW-1185">Reference proteome</keyword>
<keyword evidence="2" id="KW-0808">Transferase</keyword>
<dbReference type="InterPro" id="IPR050481">
    <property type="entry name" value="UDP-glycosyltransf_plant"/>
</dbReference>
<feature type="compositionally biased region" description="Polar residues" evidence="3">
    <location>
        <begin position="351"/>
        <end position="361"/>
    </location>
</feature>
<sequence length="413" mass="45040">MSHIAVFNFPAIGHINPNLAVVEELVSRGHRVTCTVTEHFVEAVRSVGAEPLVYDSAFGEFYRSPYTADALQGEGLRCLDDALRVVTAAEGHFGADLPDLVLHDFMAWGGRFYGSKHGIEQARLFPSYGINESFSIQARFPLATFEDEKVIEMVGKLAALLPEYGLDPDPMAFFQDIPELGIIFMPRAFHYDGDTFDQRFVFAGPCLRDRSGFQGSWEPRTPERPTLLVSLGTAATGWAEFFPMAVEALADSPYEVVLATGDHITPEELGGLPAHITAQRHVPQLDVLEKATVFVTHGGMNSVMESLHHGVPMVVIPQMNEQPPTACGSTSWASASTSSATTSRPRCSATPSTAWRPTPTSRRGCAPSRRRCGQWTDPWWPPTPSSRTSRRADPARGGNSAKLRGIDSTPGAL</sequence>
<comment type="caution">
    <text evidence="4">The sequence shown here is derived from an EMBL/GenBank/DDBJ whole genome shotgun (WGS) entry which is preliminary data.</text>
</comment>
<reference evidence="4 5" key="1">
    <citation type="journal article" date="2019" name="Int. J. Syst. Evol. Microbiol.">
        <title>The Global Catalogue of Microorganisms (GCM) 10K type strain sequencing project: providing services to taxonomists for standard genome sequencing and annotation.</title>
        <authorList>
            <consortium name="The Broad Institute Genomics Platform"/>
            <consortium name="The Broad Institute Genome Sequencing Center for Infectious Disease"/>
            <person name="Wu L."/>
            <person name="Ma J."/>
        </authorList>
    </citation>
    <scope>NUCLEOTIDE SEQUENCE [LARGE SCALE GENOMIC DNA]</scope>
    <source>
        <strain evidence="4 5">JCM 13813</strain>
    </source>
</reference>
<evidence type="ECO:0000313" key="5">
    <source>
        <dbReference type="Proteomes" id="UP001501161"/>
    </source>
</evidence>
<comment type="similarity">
    <text evidence="1">Belongs to the UDP-glycosyltransferase family.</text>
</comment>
<name>A0ABN2XFC8_9ACTN</name>
<evidence type="ECO:0000256" key="3">
    <source>
        <dbReference type="SAM" id="MobiDB-lite"/>
    </source>
</evidence>
<dbReference type="InterPro" id="IPR006326">
    <property type="entry name" value="UDPGT_MGT-like"/>
</dbReference>
<dbReference type="Pfam" id="PF00201">
    <property type="entry name" value="UDPGT"/>
    <property type="match status" value="1"/>
</dbReference>
<evidence type="ECO:0000313" key="4">
    <source>
        <dbReference type="EMBL" id="GAA2111318.1"/>
    </source>
</evidence>
<dbReference type="InterPro" id="IPR002213">
    <property type="entry name" value="UDP_glucos_trans"/>
</dbReference>
<feature type="region of interest" description="Disordered" evidence="3">
    <location>
        <begin position="322"/>
        <end position="413"/>
    </location>
</feature>